<feature type="compositionally biased region" description="Low complexity" evidence="1">
    <location>
        <begin position="140"/>
        <end position="157"/>
    </location>
</feature>
<name>A0A8H5LH70_9AGAR</name>
<evidence type="ECO:0000313" key="2">
    <source>
        <dbReference type="EMBL" id="KAF5357276.1"/>
    </source>
</evidence>
<dbReference type="Proteomes" id="UP000559256">
    <property type="component" value="Unassembled WGS sequence"/>
</dbReference>
<comment type="caution">
    <text evidence="2">The sequence shown here is derived from an EMBL/GenBank/DDBJ whole genome shotgun (WGS) entry which is preliminary data.</text>
</comment>
<evidence type="ECO:0000256" key="1">
    <source>
        <dbReference type="SAM" id="MobiDB-lite"/>
    </source>
</evidence>
<dbReference type="EMBL" id="JAACJM010000052">
    <property type="protein sequence ID" value="KAF5357276.1"/>
    <property type="molecule type" value="Genomic_DNA"/>
</dbReference>
<dbReference type="OrthoDB" id="2943086at2759"/>
<dbReference type="AlphaFoldDB" id="A0A8H5LH70"/>
<keyword evidence="3" id="KW-1185">Reference proteome</keyword>
<feature type="compositionally biased region" description="Polar residues" evidence="1">
    <location>
        <begin position="375"/>
        <end position="384"/>
    </location>
</feature>
<feature type="region of interest" description="Disordered" evidence="1">
    <location>
        <begin position="135"/>
        <end position="157"/>
    </location>
</feature>
<evidence type="ECO:0000313" key="3">
    <source>
        <dbReference type="Proteomes" id="UP000559256"/>
    </source>
</evidence>
<protein>
    <submittedName>
        <fullName evidence="2">Uncharacterized protein</fullName>
    </submittedName>
</protein>
<sequence>MTDVDLNDWVVVSRQWWRTPSTTVSWAYNQPKSSKRLYARAPHRPELLTRKDSTTSRQLGAGFHGQDEAHEMELNEGLVGVRGVFDVLSVYEGHVGIKVVKEKPQPDLSRKVDEKEVALHQTRWRELMENFVGDLPEQTSDSSDSEGSGSPLFSSFESSRSSVSSFEVSEWERDHSMSMPSTPKAKAPRSRLEDWVSPRETRSCNLSPFGASPSKRLNASAIAFVPQLPRPESQPAPSRNFSDSSPQTSASSSSPPLLDFTFPSLNVPSIPKLKIEKDDQGFYTGIEEDGSGAHSKTRTTALLPAFLQEESPRRKLPSRTRAMVDRLRSTPSQPILGPLDHHLDRASGSESEADTDLRSSTPSIVDDGEGWIDVDTSTNTSENSIAARAQRKRDLFLALNKHQRSESSLTSSTSPEQAEPPELSSSTVTEYVNDDGWIESIPQAQTKKFRRRPPRRPGAAKLAEISSTLGGTTPVFPTLNPTGPGSQEHKSRSSVPSVATPRAPVSQVPAPVPVSYVYGGYPVMAPMHYPPPYPPVMQYPGVQPALHQRTPSLVPPVGYAPSGKAPFVPPQPMYYPPSSGIRPMW</sequence>
<gene>
    <name evidence="2" type="ORF">D9758_005970</name>
</gene>
<accession>A0A8H5LH70</accession>
<feature type="compositionally biased region" description="Basic and acidic residues" evidence="1">
    <location>
        <begin position="190"/>
        <end position="202"/>
    </location>
</feature>
<feature type="region of interest" description="Disordered" evidence="1">
    <location>
        <begin position="170"/>
        <end position="211"/>
    </location>
</feature>
<feature type="region of interest" description="Disordered" evidence="1">
    <location>
        <begin position="228"/>
        <end position="258"/>
    </location>
</feature>
<feature type="compositionally biased region" description="Low complexity" evidence="1">
    <location>
        <begin position="242"/>
        <end position="256"/>
    </location>
</feature>
<organism evidence="2 3">
    <name type="scientific">Tetrapyrgos nigripes</name>
    <dbReference type="NCBI Taxonomy" id="182062"/>
    <lineage>
        <taxon>Eukaryota</taxon>
        <taxon>Fungi</taxon>
        <taxon>Dikarya</taxon>
        <taxon>Basidiomycota</taxon>
        <taxon>Agaricomycotina</taxon>
        <taxon>Agaricomycetes</taxon>
        <taxon>Agaricomycetidae</taxon>
        <taxon>Agaricales</taxon>
        <taxon>Marasmiineae</taxon>
        <taxon>Marasmiaceae</taxon>
        <taxon>Tetrapyrgos</taxon>
    </lineage>
</organism>
<reference evidence="2 3" key="1">
    <citation type="journal article" date="2020" name="ISME J.">
        <title>Uncovering the hidden diversity of litter-decomposition mechanisms in mushroom-forming fungi.</title>
        <authorList>
            <person name="Floudas D."/>
            <person name="Bentzer J."/>
            <person name="Ahren D."/>
            <person name="Johansson T."/>
            <person name="Persson P."/>
            <person name="Tunlid A."/>
        </authorList>
    </citation>
    <scope>NUCLEOTIDE SEQUENCE [LARGE SCALE GENOMIC DNA]</scope>
    <source>
        <strain evidence="2 3">CBS 291.85</strain>
    </source>
</reference>
<feature type="region of interest" description="Disordered" evidence="1">
    <location>
        <begin position="401"/>
        <end position="506"/>
    </location>
</feature>
<feature type="region of interest" description="Disordered" evidence="1">
    <location>
        <begin position="328"/>
        <end position="385"/>
    </location>
</feature>
<proteinExistence type="predicted"/>